<organism evidence="6 7">
    <name type="scientific">Umezawaea tangerina</name>
    <dbReference type="NCBI Taxonomy" id="84725"/>
    <lineage>
        <taxon>Bacteria</taxon>
        <taxon>Bacillati</taxon>
        <taxon>Actinomycetota</taxon>
        <taxon>Actinomycetes</taxon>
        <taxon>Pseudonocardiales</taxon>
        <taxon>Pseudonocardiaceae</taxon>
        <taxon>Umezawaea</taxon>
    </lineage>
</organism>
<keyword evidence="7" id="KW-1185">Reference proteome</keyword>
<dbReference type="InterPro" id="IPR052032">
    <property type="entry name" value="ATP-dep_AA_Ligase"/>
</dbReference>
<keyword evidence="1" id="KW-0436">Ligase</keyword>
<feature type="domain" description="ATP-grasp" evidence="5">
    <location>
        <begin position="119"/>
        <end position="338"/>
    </location>
</feature>
<dbReference type="AlphaFoldDB" id="A0A2T0S8F9"/>
<dbReference type="GO" id="GO:0016874">
    <property type="term" value="F:ligase activity"/>
    <property type="evidence" value="ECO:0007669"/>
    <property type="project" value="UniProtKB-KW"/>
</dbReference>
<dbReference type="GO" id="GO:0005524">
    <property type="term" value="F:ATP binding"/>
    <property type="evidence" value="ECO:0007669"/>
    <property type="project" value="UniProtKB-UniRule"/>
</dbReference>
<dbReference type="Gene3D" id="3.40.50.20">
    <property type="match status" value="1"/>
</dbReference>
<dbReference type="Pfam" id="PF18130">
    <property type="entry name" value="ATPgrasp_N"/>
    <property type="match status" value="1"/>
</dbReference>
<accession>A0A2T0S8F9</accession>
<gene>
    <name evidence="6" type="ORF">CLV43_12569</name>
</gene>
<proteinExistence type="predicted"/>
<sequence>MGAPKKIVYVYVKGGAPLEHVFPRIAGCGELHVLALTPLPTTAQDEWRPVCASVTDLHTDERGEALVELVAKHAEALGADAVLTMSEFAVLLVAHVAERLGLKGGGPGLVRARDKRLMRGTWEAAGVPIPRFRRVDSEADLAAAMTDLRPPLLLKPAWGAGSVAQLVLDTPADVAPAWRRVAAALELGSRAGMNELHAPDTDRDLLVEEIIGGSTEGWYDGPGYGDYVSVEGIVADGVYHPLCITGKLPAIPPFTEVASTLPSVLPVPVQRHLEAVSRAAVDALGLGTCGTHTEIKLGPDGAVAIIETGARFAGLMVTGQIETVFGIDPIATLVRELLGEPVEYPPAMLVEGDRAAASLAVIPTDARGVPWRTNPRWLPGEVDWSALLSPGSTATQVRAFAMEEGVPVPDYDPSGGSRNWLGVFVVDAVGADELLADCNAVLNGLEAELGRVGGT</sequence>
<dbReference type="PROSITE" id="PS50975">
    <property type="entry name" value="ATP_GRASP"/>
    <property type="match status" value="1"/>
</dbReference>
<dbReference type="InterPro" id="IPR011761">
    <property type="entry name" value="ATP-grasp"/>
</dbReference>
<reference evidence="6 7" key="1">
    <citation type="submission" date="2018-03" db="EMBL/GenBank/DDBJ databases">
        <title>Genomic Encyclopedia of Archaeal and Bacterial Type Strains, Phase II (KMG-II): from individual species to whole genera.</title>
        <authorList>
            <person name="Goeker M."/>
        </authorList>
    </citation>
    <scope>NUCLEOTIDE SEQUENCE [LARGE SCALE GENOMIC DNA]</scope>
    <source>
        <strain evidence="6 7">DSM 44720</strain>
    </source>
</reference>
<evidence type="ECO:0000256" key="4">
    <source>
        <dbReference type="PROSITE-ProRule" id="PRU00409"/>
    </source>
</evidence>
<dbReference type="OrthoDB" id="24041at2"/>
<evidence type="ECO:0000256" key="2">
    <source>
        <dbReference type="ARBA" id="ARBA00022741"/>
    </source>
</evidence>
<dbReference type="GO" id="GO:0046872">
    <property type="term" value="F:metal ion binding"/>
    <property type="evidence" value="ECO:0007669"/>
    <property type="project" value="InterPro"/>
</dbReference>
<evidence type="ECO:0000256" key="3">
    <source>
        <dbReference type="ARBA" id="ARBA00022840"/>
    </source>
</evidence>
<name>A0A2T0S8F9_9PSEU</name>
<dbReference type="PANTHER" id="PTHR43585:SF2">
    <property type="entry name" value="ATP-GRASP ENZYME FSQD"/>
    <property type="match status" value="1"/>
</dbReference>
<dbReference type="Proteomes" id="UP000239494">
    <property type="component" value="Unassembled WGS sequence"/>
</dbReference>
<dbReference type="SUPFAM" id="SSF56059">
    <property type="entry name" value="Glutathione synthetase ATP-binding domain-like"/>
    <property type="match status" value="1"/>
</dbReference>
<keyword evidence="2 4" id="KW-0547">Nucleotide-binding</keyword>
<dbReference type="EMBL" id="PVTF01000025">
    <property type="protein sequence ID" value="PRY29720.1"/>
    <property type="molecule type" value="Genomic_DNA"/>
</dbReference>
<evidence type="ECO:0000313" key="7">
    <source>
        <dbReference type="Proteomes" id="UP000239494"/>
    </source>
</evidence>
<dbReference type="RefSeq" id="WP_106196884.1">
    <property type="nucleotide sequence ID" value="NZ_PVTF01000025.1"/>
</dbReference>
<keyword evidence="3 4" id="KW-0067">ATP-binding</keyword>
<comment type="caution">
    <text evidence="6">The sequence shown here is derived from an EMBL/GenBank/DDBJ whole genome shotgun (WGS) entry which is preliminary data.</text>
</comment>
<evidence type="ECO:0000259" key="5">
    <source>
        <dbReference type="PROSITE" id="PS50975"/>
    </source>
</evidence>
<dbReference type="PANTHER" id="PTHR43585">
    <property type="entry name" value="FUMIPYRROLE BIOSYNTHESIS PROTEIN C"/>
    <property type="match status" value="1"/>
</dbReference>
<dbReference type="InterPro" id="IPR041472">
    <property type="entry name" value="BL00235/CARNS1_N"/>
</dbReference>
<dbReference type="Gene3D" id="3.30.470.20">
    <property type="entry name" value="ATP-grasp fold, B domain"/>
    <property type="match status" value="1"/>
</dbReference>
<evidence type="ECO:0000256" key="1">
    <source>
        <dbReference type="ARBA" id="ARBA00022598"/>
    </source>
</evidence>
<protein>
    <recommendedName>
        <fullName evidence="5">ATP-grasp domain-containing protein</fullName>
    </recommendedName>
</protein>
<evidence type="ECO:0000313" key="6">
    <source>
        <dbReference type="EMBL" id="PRY29720.1"/>
    </source>
</evidence>